<keyword evidence="5" id="KW-1185">Reference proteome</keyword>
<sequence length="229" mass="25824">MEQGVARSGHVFRLSSILKNWKKVFLVLYQEGRLCYFEDDSKNARAKDAMLISRECLEVHVGSACKHIDPPQNHSKSELFCVVPHHGSTWQFCAFDQDDRIAWQMALEEARGMRSPPLRRTRSVNDLFLPEYAVYSNGGVAPSAGYPGPPPPAGQYAYMPGQYDQRGYYRQPGYVYETAPGQVTQVYYVDRPGCYYRGSDYSLGMGLMGGALTGYLLGSTLAWPLMFWC</sequence>
<proteinExistence type="predicted"/>
<gene>
    <name evidence="4" type="primary">RvY_06871</name>
    <name evidence="4" type="synonym">RvY_06871.1</name>
    <name evidence="4" type="ORF">RvY_06871-1</name>
</gene>
<protein>
    <recommendedName>
        <fullName evidence="3">PH domain-containing protein</fullName>
    </recommendedName>
</protein>
<dbReference type="Pfam" id="PF00169">
    <property type="entry name" value="PH"/>
    <property type="match status" value="1"/>
</dbReference>
<dbReference type="PANTHER" id="PTHR14309:SF10">
    <property type="entry name" value="PH DOMAIN-CONTAINING PROTEIN"/>
    <property type="match status" value="1"/>
</dbReference>
<organism evidence="4 5">
    <name type="scientific">Ramazzottius varieornatus</name>
    <name type="common">Water bear</name>
    <name type="synonym">Tardigrade</name>
    <dbReference type="NCBI Taxonomy" id="947166"/>
    <lineage>
        <taxon>Eukaryota</taxon>
        <taxon>Metazoa</taxon>
        <taxon>Ecdysozoa</taxon>
        <taxon>Tardigrada</taxon>
        <taxon>Eutardigrada</taxon>
        <taxon>Parachela</taxon>
        <taxon>Hypsibioidea</taxon>
        <taxon>Ramazzottiidae</taxon>
        <taxon>Ramazzottius</taxon>
    </lineage>
</organism>
<evidence type="ECO:0000256" key="2">
    <source>
        <dbReference type="ARBA" id="ARBA00023136"/>
    </source>
</evidence>
<evidence type="ECO:0000256" key="1">
    <source>
        <dbReference type="ARBA" id="ARBA00004370"/>
    </source>
</evidence>
<keyword evidence="2" id="KW-0472">Membrane</keyword>
<evidence type="ECO:0000313" key="4">
    <source>
        <dbReference type="EMBL" id="GAU95217.1"/>
    </source>
</evidence>
<dbReference type="GO" id="GO:0016020">
    <property type="term" value="C:membrane"/>
    <property type="evidence" value="ECO:0007669"/>
    <property type="project" value="UniProtKB-SubCell"/>
</dbReference>
<comment type="caution">
    <text evidence="4">The sequence shown here is derived from an EMBL/GenBank/DDBJ whole genome shotgun (WGS) entry which is preliminary data.</text>
</comment>
<comment type="subcellular location">
    <subcellularLocation>
        <location evidence="1">Membrane</location>
    </subcellularLocation>
</comment>
<dbReference type="FunFam" id="2.30.29.30:FF:000073">
    <property type="entry name" value="Pleckstrin homology domain-containing family B member 2"/>
    <property type="match status" value="1"/>
</dbReference>
<feature type="domain" description="PH" evidence="3">
    <location>
        <begin position="4"/>
        <end position="112"/>
    </location>
</feature>
<name>A0A1D1V6C6_RAMVA</name>
<dbReference type="EMBL" id="BDGG01000003">
    <property type="protein sequence ID" value="GAU95217.1"/>
    <property type="molecule type" value="Genomic_DNA"/>
</dbReference>
<dbReference type="InterPro" id="IPR001849">
    <property type="entry name" value="PH_domain"/>
</dbReference>
<evidence type="ECO:0000259" key="3">
    <source>
        <dbReference type="PROSITE" id="PS50003"/>
    </source>
</evidence>
<dbReference type="InterPro" id="IPR039680">
    <property type="entry name" value="PLEKHB1/2"/>
</dbReference>
<dbReference type="GO" id="GO:0045595">
    <property type="term" value="P:regulation of cell differentiation"/>
    <property type="evidence" value="ECO:0007669"/>
    <property type="project" value="TreeGrafter"/>
</dbReference>
<accession>A0A1D1V6C6</accession>
<dbReference type="SUPFAM" id="SSF50729">
    <property type="entry name" value="PH domain-like"/>
    <property type="match status" value="1"/>
</dbReference>
<dbReference type="Proteomes" id="UP000186922">
    <property type="component" value="Unassembled WGS sequence"/>
</dbReference>
<reference evidence="4 5" key="1">
    <citation type="journal article" date="2016" name="Nat. Commun.">
        <title>Extremotolerant tardigrade genome and improved radiotolerance of human cultured cells by tardigrade-unique protein.</title>
        <authorList>
            <person name="Hashimoto T."/>
            <person name="Horikawa D.D."/>
            <person name="Saito Y."/>
            <person name="Kuwahara H."/>
            <person name="Kozuka-Hata H."/>
            <person name="Shin-I T."/>
            <person name="Minakuchi Y."/>
            <person name="Ohishi K."/>
            <person name="Motoyama A."/>
            <person name="Aizu T."/>
            <person name="Enomoto A."/>
            <person name="Kondo K."/>
            <person name="Tanaka S."/>
            <person name="Hara Y."/>
            <person name="Koshikawa S."/>
            <person name="Sagara H."/>
            <person name="Miura T."/>
            <person name="Yokobori S."/>
            <person name="Miyagawa K."/>
            <person name="Suzuki Y."/>
            <person name="Kubo T."/>
            <person name="Oyama M."/>
            <person name="Kohara Y."/>
            <person name="Fujiyama A."/>
            <person name="Arakawa K."/>
            <person name="Katayama T."/>
            <person name="Toyoda A."/>
            <person name="Kunieda T."/>
        </authorList>
    </citation>
    <scope>NUCLEOTIDE SEQUENCE [LARGE SCALE GENOMIC DNA]</scope>
    <source>
        <strain evidence="4 5">YOKOZUNA-1</strain>
    </source>
</reference>
<dbReference type="AlphaFoldDB" id="A0A1D1V6C6"/>
<dbReference type="PANTHER" id="PTHR14309">
    <property type="entry name" value="EXPRESSED PROTEIN"/>
    <property type="match status" value="1"/>
</dbReference>
<dbReference type="Gene3D" id="2.30.29.30">
    <property type="entry name" value="Pleckstrin-homology domain (PH domain)/Phosphotyrosine-binding domain (PTB)"/>
    <property type="match status" value="1"/>
</dbReference>
<dbReference type="SMART" id="SM00233">
    <property type="entry name" value="PH"/>
    <property type="match status" value="1"/>
</dbReference>
<dbReference type="InterPro" id="IPR011993">
    <property type="entry name" value="PH-like_dom_sf"/>
</dbReference>
<dbReference type="OrthoDB" id="2157866at2759"/>
<dbReference type="PROSITE" id="PS50003">
    <property type="entry name" value="PH_DOMAIN"/>
    <property type="match status" value="1"/>
</dbReference>
<evidence type="ECO:0000313" key="5">
    <source>
        <dbReference type="Proteomes" id="UP000186922"/>
    </source>
</evidence>